<gene>
    <name evidence="3" type="ORF">Z517_04785</name>
</gene>
<dbReference type="OrthoDB" id="272271at2759"/>
<dbReference type="InterPro" id="IPR042098">
    <property type="entry name" value="TauD-like_sf"/>
</dbReference>
<dbReference type="FunFam" id="3.60.130.10:FF:000011">
    <property type="entry name" value="Taurine catabolism dioxygenase TauD"/>
    <property type="match status" value="1"/>
</dbReference>
<dbReference type="EMBL" id="KN846971">
    <property type="protein sequence ID" value="KIW81759.1"/>
    <property type="molecule type" value="Genomic_DNA"/>
</dbReference>
<dbReference type="VEuPathDB" id="FungiDB:Z517_04785"/>
<protein>
    <recommendedName>
        <fullName evidence="2">TauD/TfdA-like domain-containing protein</fullName>
    </recommendedName>
</protein>
<reference evidence="3 4" key="1">
    <citation type="submission" date="2015-01" db="EMBL/GenBank/DDBJ databases">
        <title>The Genome Sequence of Fonsecaea pedrosoi CBS 271.37.</title>
        <authorList>
            <consortium name="The Broad Institute Genomics Platform"/>
            <person name="Cuomo C."/>
            <person name="de Hoog S."/>
            <person name="Gorbushina A."/>
            <person name="Stielow B."/>
            <person name="Teixiera M."/>
            <person name="Abouelleil A."/>
            <person name="Chapman S.B."/>
            <person name="Priest M."/>
            <person name="Young S.K."/>
            <person name="Wortman J."/>
            <person name="Nusbaum C."/>
            <person name="Birren B."/>
        </authorList>
    </citation>
    <scope>NUCLEOTIDE SEQUENCE [LARGE SCALE GENOMIC DNA]</scope>
    <source>
        <strain evidence="3 4">CBS 271.37</strain>
    </source>
</reference>
<dbReference type="Pfam" id="PF02668">
    <property type="entry name" value="TauD"/>
    <property type="match status" value="1"/>
</dbReference>
<sequence length="409" mass="46300">MAAAAVVATRQPDIQYSPDFHKYEARVKRRLETEKTLATKTLPAGFPRRLQSDFVWDGASIAKDFDWTFVLKPEHIKELEHALAHFKSLKKPLGYIDQETFPLPTLHEELRGVSRELHFGHGFKVVRGIPVTRYSREENLILYAGLSSHIAPLRARQDSHYNGEPADVVLGHIKDLSASTERASIGAPAYTADKQVFHTDTGDIVSLFCLSPAAEGGKSRLASTWRVYNELAANRPDLIETLSQDWVADNFGNPEQPYISKPLLFYQPATTQTPERIILQYARRYFTGFGALPRSTAIPPITEAQAEALDAIHFLGERFNVELDFQQGDIQYVNNLAVFHARDGFKDTEEQQRHLVRLWLRDPEFCWETPNALQPKWAQLYHGVTADTQVFPLEPYVRSASNGSQKATQ</sequence>
<keyword evidence="4" id="KW-1185">Reference proteome</keyword>
<dbReference type="InterPro" id="IPR050411">
    <property type="entry name" value="AlphaKG_dependent_hydroxylases"/>
</dbReference>
<accession>A0A0D2HB13</accession>
<dbReference type="STRING" id="1442368.A0A0D2HB13"/>
<dbReference type="RefSeq" id="XP_013285567.1">
    <property type="nucleotide sequence ID" value="XM_013430113.1"/>
</dbReference>
<dbReference type="Proteomes" id="UP000053029">
    <property type="component" value="Unassembled WGS sequence"/>
</dbReference>
<dbReference type="SUPFAM" id="SSF51197">
    <property type="entry name" value="Clavaminate synthase-like"/>
    <property type="match status" value="1"/>
</dbReference>
<feature type="domain" description="TauD/TfdA-like" evidence="2">
    <location>
        <begin position="91"/>
        <end position="359"/>
    </location>
</feature>
<evidence type="ECO:0000313" key="4">
    <source>
        <dbReference type="Proteomes" id="UP000053029"/>
    </source>
</evidence>
<dbReference type="Gene3D" id="3.60.130.10">
    <property type="entry name" value="Clavaminate synthase-like"/>
    <property type="match status" value="1"/>
</dbReference>
<organism evidence="3 4">
    <name type="scientific">Fonsecaea pedrosoi CBS 271.37</name>
    <dbReference type="NCBI Taxonomy" id="1442368"/>
    <lineage>
        <taxon>Eukaryota</taxon>
        <taxon>Fungi</taxon>
        <taxon>Dikarya</taxon>
        <taxon>Ascomycota</taxon>
        <taxon>Pezizomycotina</taxon>
        <taxon>Eurotiomycetes</taxon>
        <taxon>Chaetothyriomycetidae</taxon>
        <taxon>Chaetothyriales</taxon>
        <taxon>Herpotrichiellaceae</taxon>
        <taxon>Fonsecaea</taxon>
    </lineage>
</organism>
<dbReference type="HOGENOM" id="CLU_041041_0_0_1"/>
<dbReference type="InterPro" id="IPR003819">
    <property type="entry name" value="TauD/TfdA-like"/>
</dbReference>
<evidence type="ECO:0000313" key="3">
    <source>
        <dbReference type="EMBL" id="KIW81759.1"/>
    </source>
</evidence>
<keyword evidence="1" id="KW-0560">Oxidoreductase</keyword>
<dbReference type="AlphaFoldDB" id="A0A0D2HB13"/>
<dbReference type="PANTHER" id="PTHR10696">
    <property type="entry name" value="GAMMA-BUTYROBETAINE HYDROXYLASE-RELATED"/>
    <property type="match status" value="1"/>
</dbReference>
<proteinExistence type="predicted"/>
<evidence type="ECO:0000259" key="2">
    <source>
        <dbReference type="Pfam" id="PF02668"/>
    </source>
</evidence>
<evidence type="ECO:0000256" key="1">
    <source>
        <dbReference type="ARBA" id="ARBA00023002"/>
    </source>
</evidence>
<name>A0A0D2HB13_9EURO</name>
<dbReference type="GO" id="GO:0016491">
    <property type="term" value="F:oxidoreductase activity"/>
    <property type="evidence" value="ECO:0007669"/>
    <property type="project" value="UniProtKB-KW"/>
</dbReference>
<dbReference type="PANTHER" id="PTHR10696:SF54">
    <property type="entry name" value="FAMILY OXIDOREDUCTASE, PUTATIVE (AFU_ORTHOLOGUE AFUA_4G13850)-RELATED"/>
    <property type="match status" value="1"/>
</dbReference>
<dbReference type="GeneID" id="25304275"/>